<evidence type="ECO:0000256" key="1">
    <source>
        <dbReference type="ARBA" id="ARBA00001933"/>
    </source>
</evidence>
<comment type="pathway">
    <text evidence="4">Sphingolipid metabolism.</text>
</comment>
<evidence type="ECO:0000256" key="4">
    <source>
        <dbReference type="ARBA" id="ARBA00004991"/>
    </source>
</evidence>
<keyword evidence="5 18" id="KW-0812">Transmembrane</keyword>
<keyword evidence="9 18" id="KW-1133">Transmembrane helix</keyword>
<dbReference type="InterPro" id="IPR015424">
    <property type="entry name" value="PyrdxlP-dep_Trfase"/>
</dbReference>
<reference evidence="20" key="2">
    <citation type="submission" date="2023-11" db="UniProtKB">
        <authorList>
            <consortium name="WormBaseParasite"/>
        </authorList>
    </citation>
    <scope>IDENTIFICATION</scope>
</reference>
<dbReference type="AlphaFoldDB" id="A0AA85JDF3"/>
<feature type="modified residue" description="N6-(pyridoxal phosphate)lysine" evidence="16">
    <location>
        <position position="336"/>
    </location>
</feature>
<comment type="cofactor">
    <cofactor evidence="1 16 17">
        <name>pyridoxal 5'-phosphate</name>
        <dbReference type="ChEBI" id="CHEBI:597326"/>
    </cofactor>
</comment>
<evidence type="ECO:0000256" key="3">
    <source>
        <dbReference type="ARBA" id="ARBA00004760"/>
    </source>
</evidence>
<dbReference type="PANTHER" id="PTHR42735">
    <property type="match status" value="1"/>
</dbReference>
<dbReference type="InterPro" id="IPR050477">
    <property type="entry name" value="GrpII_AminoAcid_Decarb"/>
</dbReference>
<keyword evidence="19" id="KW-1185">Reference proteome</keyword>
<dbReference type="InterPro" id="IPR015422">
    <property type="entry name" value="PyrdxlP-dep_Trfase_small"/>
</dbReference>
<keyword evidence="11 18" id="KW-0472">Membrane</keyword>
<dbReference type="Proteomes" id="UP000050795">
    <property type="component" value="Unassembled WGS sequence"/>
</dbReference>
<dbReference type="SUPFAM" id="SSF53383">
    <property type="entry name" value="PLP-dependent transferases"/>
    <property type="match status" value="1"/>
</dbReference>
<evidence type="ECO:0000313" key="19">
    <source>
        <dbReference type="Proteomes" id="UP000050795"/>
    </source>
</evidence>
<dbReference type="GO" id="GO:0008117">
    <property type="term" value="F:sphinganine-1-phosphate aldolase activity"/>
    <property type="evidence" value="ECO:0007669"/>
    <property type="project" value="UniProtKB-EC"/>
</dbReference>
<dbReference type="WBParaSite" id="TREG1_18380.1">
    <property type="protein sequence ID" value="TREG1_18380.1"/>
    <property type="gene ID" value="TREG1_18380"/>
</dbReference>
<dbReference type="Gene3D" id="3.40.640.10">
    <property type="entry name" value="Type I PLP-dependent aspartate aminotransferase-like (Major domain)"/>
    <property type="match status" value="1"/>
</dbReference>
<evidence type="ECO:0000256" key="14">
    <source>
        <dbReference type="ARBA" id="ARBA00038965"/>
    </source>
</evidence>
<evidence type="ECO:0000256" key="15">
    <source>
        <dbReference type="ARBA" id="ARBA00042568"/>
    </source>
</evidence>
<evidence type="ECO:0000313" key="20">
    <source>
        <dbReference type="WBParaSite" id="TREG1_18380.1"/>
    </source>
</evidence>
<evidence type="ECO:0000256" key="9">
    <source>
        <dbReference type="ARBA" id="ARBA00022989"/>
    </source>
</evidence>
<dbReference type="EC" id="4.1.2.27" evidence="14"/>
<keyword evidence="6" id="KW-0256">Endoplasmic reticulum</keyword>
<evidence type="ECO:0000256" key="11">
    <source>
        <dbReference type="ARBA" id="ARBA00023136"/>
    </source>
</evidence>
<comment type="pathway">
    <text evidence="3">Lipid metabolism; sphingolipid metabolism.</text>
</comment>
<comment type="subcellular location">
    <subcellularLocation>
        <location evidence="2">Endoplasmic reticulum membrane</location>
        <topology evidence="2">Single-pass membrane protein</topology>
    </subcellularLocation>
</comment>
<evidence type="ECO:0000256" key="18">
    <source>
        <dbReference type="SAM" id="Phobius"/>
    </source>
</evidence>
<evidence type="ECO:0000256" key="5">
    <source>
        <dbReference type="ARBA" id="ARBA00022692"/>
    </source>
</evidence>
<comment type="similarity">
    <text evidence="13">Belongs to the group II decarboxylase family. Sphingosine-1-phosphate lyase subfamily.</text>
</comment>
<dbReference type="InterPro" id="IPR002129">
    <property type="entry name" value="PyrdxlP-dep_de-COase"/>
</dbReference>
<keyword evidence="7 16" id="KW-0663">Pyridoxal phosphate</keyword>
<name>A0AA85JDF3_TRIRE</name>
<dbReference type="Gene3D" id="3.90.1150.10">
    <property type="entry name" value="Aspartate Aminotransferase, domain 1"/>
    <property type="match status" value="1"/>
</dbReference>
<proteinExistence type="inferred from homology"/>
<evidence type="ECO:0000256" key="17">
    <source>
        <dbReference type="RuleBase" id="RU000382"/>
    </source>
</evidence>
<evidence type="ECO:0000256" key="12">
    <source>
        <dbReference type="ARBA" id="ARBA00023239"/>
    </source>
</evidence>
<dbReference type="InterPro" id="IPR015421">
    <property type="entry name" value="PyrdxlP-dep_Trfase_major"/>
</dbReference>
<keyword evidence="8" id="KW-0746">Sphingolipid metabolism</keyword>
<dbReference type="GO" id="GO:0005789">
    <property type="term" value="C:endoplasmic reticulum membrane"/>
    <property type="evidence" value="ECO:0007669"/>
    <property type="project" value="UniProtKB-SubCell"/>
</dbReference>
<keyword evidence="10" id="KW-0443">Lipid metabolism</keyword>
<dbReference type="Pfam" id="PF00282">
    <property type="entry name" value="Pyridoxal_deC"/>
    <property type="match status" value="1"/>
</dbReference>
<evidence type="ECO:0000256" key="16">
    <source>
        <dbReference type="PIRSR" id="PIRSR602129-50"/>
    </source>
</evidence>
<reference evidence="19" key="1">
    <citation type="submission" date="2022-06" db="EMBL/GenBank/DDBJ databases">
        <authorList>
            <person name="Berger JAMES D."/>
            <person name="Berger JAMES D."/>
        </authorList>
    </citation>
    <scope>NUCLEOTIDE SEQUENCE [LARGE SCALE GENOMIC DNA]</scope>
</reference>
<evidence type="ECO:0000256" key="7">
    <source>
        <dbReference type="ARBA" id="ARBA00022898"/>
    </source>
</evidence>
<dbReference type="GO" id="GO:0030170">
    <property type="term" value="F:pyridoxal phosphate binding"/>
    <property type="evidence" value="ECO:0007669"/>
    <property type="project" value="InterPro"/>
</dbReference>
<dbReference type="FunFam" id="3.40.640.10:FF:000020">
    <property type="entry name" value="sphingosine-1-phosphate lyase 1"/>
    <property type="match status" value="1"/>
</dbReference>
<dbReference type="PANTHER" id="PTHR42735:SF6">
    <property type="entry name" value="SPHINGOSINE-1-PHOSPHATE LYASE 1"/>
    <property type="match status" value="1"/>
</dbReference>
<dbReference type="GO" id="GO:0019752">
    <property type="term" value="P:carboxylic acid metabolic process"/>
    <property type="evidence" value="ECO:0007669"/>
    <property type="project" value="InterPro"/>
</dbReference>
<organism evidence="19 20">
    <name type="scientific">Trichobilharzia regenti</name>
    <name type="common">Nasal bird schistosome</name>
    <dbReference type="NCBI Taxonomy" id="157069"/>
    <lineage>
        <taxon>Eukaryota</taxon>
        <taxon>Metazoa</taxon>
        <taxon>Spiralia</taxon>
        <taxon>Lophotrochozoa</taxon>
        <taxon>Platyhelminthes</taxon>
        <taxon>Trematoda</taxon>
        <taxon>Digenea</taxon>
        <taxon>Strigeidida</taxon>
        <taxon>Schistosomatoidea</taxon>
        <taxon>Schistosomatidae</taxon>
        <taxon>Trichobilharzia</taxon>
    </lineage>
</organism>
<feature type="transmembrane region" description="Helical" evidence="18">
    <location>
        <begin position="31"/>
        <end position="60"/>
    </location>
</feature>
<evidence type="ECO:0000256" key="8">
    <source>
        <dbReference type="ARBA" id="ARBA00022919"/>
    </source>
</evidence>
<protein>
    <recommendedName>
        <fullName evidence="14">sphinganine-1-phosphate aldolase</fullName>
        <ecNumber evidence="14">4.1.2.27</ecNumber>
    </recommendedName>
    <alternativeName>
        <fullName evidence="15">Sphingosine-1-phosphate aldolase</fullName>
    </alternativeName>
</protein>
<evidence type="ECO:0000256" key="10">
    <source>
        <dbReference type="ARBA" id="ARBA00023098"/>
    </source>
</evidence>
<sequence length="555" mass="62401">MSQLFSDVYSTAYFGFHQYIEQLYNYDQKAVIATFIALLFFFVNLGFFDLNFTLFFYTLFKNLPFVKSFVKNRVEKALGEIHASLHGKTSDVVYEKNLPICGRTPENVLSSVRKYKALEYIKWNDGFASGSVYPRDENLNDLCGKVFKECLWTNPLHPDIFVDIRRMEAEVVRMCVTMFHGDEDACGSTTSGGTESIMLACLAYRQLAKERGIKHPNIVIPVSAHPAFDKAAHYFCLETVHVPVDPITCKVDMTEMRASITPDTCMLVGSAPGFPHGIIDPIKEIAEIGQRYKIPVHVDCCLGGFLLPFMNKVNYPVEEFDFRLPGVTSISCDAHKFGFAPKGASVIVYRNAYYRSKQYFVQTTWSGGIYASPTFAGSRPGALIATCWASLMYHGENGYCESTKRIVSTTRYIANELRKIPGIFIFGEPNVCVVAFGSNVFNIYTLSQMMSDKPNGRGWNLSILQFPPAVHLCITDMHTKKGIAERFIRDVAEIAEELIKKPNVKAEGVACLYGMSQLIPDRSLVTELAHGYLDALYDTPNNNNDKSKVNFHDKK</sequence>
<evidence type="ECO:0000256" key="13">
    <source>
        <dbReference type="ARBA" id="ARBA00038302"/>
    </source>
</evidence>
<dbReference type="GO" id="GO:0030149">
    <property type="term" value="P:sphingolipid catabolic process"/>
    <property type="evidence" value="ECO:0007669"/>
    <property type="project" value="TreeGrafter"/>
</dbReference>
<accession>A0AA85JDF3</accession>
<keyword evidence="12 17" id="KW-0456">Lyase</keyword>
<dbReference type="Gene3D" id="6.10.140.2150">
    <property type="match status" value="1"/>
</dbReference>
<evidence type="ECO:0000256" key="6">
    <source>
        <dbReference type="ARBA" id="ARBA00022824"/>
    </source>
</evidence>
<dbReference type="FunFam" id="6.10.140.2150:FF:000001">
    <property type="entry name" value="Sphingosine-1-phosphate lyase 1"/>
    <property type="match status" value="1"/>
</dbReference>
<evidence type="ECO:0000256" key="2">
    <source>
        <dbReference type="ARBA" id="ARBA00004389"/>
    </source>
</evidence>